<accession>A0A081AYN1</accession>
<protein>
    <submittedName>
        <fullName evidence="2">Uncharacterized protein</fullName>
    </submittedName>
</protein>
<gene>
    <name evidence="2" type="ORF">F444_02063</name>
</gene>
<feature type="transmembrane region" description="Helical" evidence="1">
    <location>
        <begin position="191"/>
        <end position="211"/>
    </location>
</feature>
<dbReference type="EMBL" id="ANJA01000388">
    <property type="protein sequence ID" value="ETO83992.1"/>
    <property type="molecule type" value="Genomic_DNA"/>
</dbReference>
<feature type="transmembrane region" description="Helical" evidence="1">
    <location>
        <begin position="510"/>
        <end position="534"/>
    </location>
</feature>
<name>A0A081AYN1_PHYNI</name>
<dbReference type="OrthoDB" id="120409at2759"/>
<sequence>MFWRLVCGAYGACWRTWYAVHVEHKGAYSLERLQMLHTFLDQQKSSAATVILNFNVALGTPVPCLVIALVSDAIPLAPPENGPRGNVMFWARSWLIMGSFTLAVLLPMHHPGIAPIRERRVLLYLLSAGISTVYTGFHFAVALAIGFPVPFSYLTLNIVWISLLVAGLWVYVGPACRASAFVRQRLKAHAIYIYAASSLAVVYPLFYYAFLHAREHASAQFMLTFALPALKMMEKLLLYRTTCHAPDLQPVFIAFNVEVFNALFVSSCMQNATSVSVTVALMVADFMGACAALYGLRNIMLRVDELNVKMGPDATRARMLEIAGFIAKHHHLDRLVTQRGSVESQHSYSKNASAVAPWIIGDASSADKPGWVEKVKNRNNKLSVVNDGKTAIDQPNFPPKNAWGKKRLSAKKSAIIPTEISVPSPFNRGPSVEEITSNSFQMVEMLTAEERQQFVHETCRVLRRVEFLLLVEYTEVMVPLVYVIYIATVYHLPNRKFFPYLNEMSEADLINTICSVLIYGTLQLLSFILLLVALNRRFQLAPGTILRFVLGKEWRVVQSQFVLWIIYVLQSSIQHVGTDYTFKFRWLQK</sequence>
<evidence type="ECO:0000313" key="3">
    <source>
        <dbReference type="Proteomes" id="UP000028582"/>
    </source>
</evidence>
<feature type="transmembrane region" description="Helical" evidence="1">
    <location>
        <begin position="50"/>
        <end position="69"/>
    </location>
</feature>
<feature type="transmembrane region" description="Helical" evidence="1">
    <location>
        <begin position="467"/>
        <end position="490"/>
    </location>
</feature>
<dbReference type="Proteomes" id="UP000028582">
    <property type="component" value="Unassembled WGS sequence"/>
</dbReference>
<proteinExistence type="predicted"/>
<keyword evidence="1" id="KW-1133">Transmembrane helix</keyword>
<feature type="transmembrane region" description="Helical" evidence="1">
    <location>
        <begin position="121"/>
        <end position="145"/>
    </location>
</feature>
<keyword evidence="1" id="KW-0812">Transmembrane</keyword>
<evidence type="ECO:0000313" key="2">
    <source>
        <dbReference type="EMBL" id="ETO83992.1"/>
    </source>
</evidence>
<evidence type="ECO:0000256" key="1">
    <source>
        <dbReference type="SAM" id="Phobius"/>
    </source>
</evidence>
<comment type="caution">
    <text evidence="2">The sequence shown here is derived from an EMBL/GenBank/DDBJ whole genome shotgun (WGS) entry which is preliminary data.</text>
</comment>
<keyword evidence="1" id="KW-0472">Membrane</keyword>
<feature type="transmembrane region" description="Helical" evidence="1">
    <location>
        <begin position="151"/>
        <end position="171"/>
    </location>
</feature>
<reference evidence="2 3" key="1">
    <citation type="submission" date="2013-11" db="EMBL/GenBank/DDBJ databases">
        <title>The Genome Sequence of Phytophthora parasitica P1976.</title>
        <authorList>
            <consortium name="The Broad Institute Genomics Platform"/>
            <person name="Russ C."/>
            <person name="Tyler B."/>
            <person name="Panabieres F."/>
            <person name="Shan W."/>
            <person name="Tripathy S."/>
            <person name="Grunwald N."/>
            <person name="Machado M."/>
            <person name="Johnson C.S."/>
            <person name="Walker B."/>
            <person name="Young S."/>
            <person name="Zeng Q."/>
            <person name="Gargeya S."/>
            <person name="Fitzgerald M."/>
            <person name="Haas B."/>
            <person name="Abouelleil A."/>
            <person name="Allen A.W."/>
            <person name="Alvarado L."/>
            <person name="Arachchi H.M."/>
            <person name="Berlin A.M."/>
            <person name="Chapman S.B."/>
            <person name="Gainer-Dewar J."/>
            <person name="Goldberg J."/>
            <person name="Griggs A."/>
            <person name="Gujja S."/>
            <person name="Hansen M."/>
            <person name="Howarth C."/>
            <person name="Imamovic A."/>
            <person name="Ireland A."/>
            <person name="Larimer J."/>
            <person name="McCowan C."/>
            <person name="Murphy C."/>
            <person name="Pearson M."/>
            <person name="Poon T.W."/>
            <person name="Priest M."/>
            <person name="Roberts A."/>
            <person name="Saif S."/>
            <person name="Shea T."/>
            <person name="Sisk P."/>
            <person name="Sykes S."/>
            <person name="Wortman J."/>
            <person name="Nusbaum C."/>
            <person name="Birren B."/>
        </authorList>
    </citation>
    <scope>NUCLEOTIDE SEQUENCE [LARGE SCALE GENOMIC DNA]</scope>
    <source>
        <strain evidence="2 3">P1976</strain>
    </source>
</reference>
<organism evidence="2 3">
    <name type="scientific">Phytophthora nicotianae P1976</name>
    <dbReference type="NCBI Taxonomy" id="1317066"/>
    <lineage>
        <taxon>Eukaryota</taxon>
        <taxon>Sar</taxon>
        <taxon>Stramenopiles</taxon>
        <taxon>Oomycota</taxon>
        <taxon>Peronosporomycetes</taxon>
        <taxon>Peronosporales</taxon>
        <taxon>Peronosporaceae</taxon>
        <taxon>Phytophthora</taxon>
    </lineage>
</organism>
<feature type="transmembrane region" description="Helical" evidence="1">
    <location>
        <begin position="89"/>
        <end position="109"/>
    </location>
</feature>
<feature type="transmembrane region" description="Helical" evidence="1">
    <location>
        <begin position="275"/>
        <end position="296"/>
    </location>
</feature>
<dbReference type="AlphaFoldDB" id="A0A081AYN1"/>